<evidence type="ECO:0000313" key="6">
    <source>
        <dbReference type="EMBL" id="CAD7273796.1"/>
    </source>
</evidence>
<dbReference type="GO" id="GO:0097602">
    <property type="term" value="F:cullin family protein binding"/>
    <property type="evidence" value="ECO:0007669"/>
    <property type="project" value="TreeGrafter"/>
</dbReference>
<dbReference type="Proteomes" id="UP000678499">
    <property type="component" value="Unassembled WGS sequence"/>
</dbReference>
<feature type="coiled-coil region" evidence="3">
    <location>
        <begin position="930"/>
        <end position="983"/>
    </location>
</feature>
<evidence type="ECO:0000256" key="3">
    <source>
        <dbReference type="SAM" id="Coils"/>
    </source>
</evidence>
<dbReference type="EMBL" id="OA882210">
    <property type="protein sequence ID" value="CAD7273796.1"/>
    <property type="molecule type" value="Genomic_DNA"/>
</dbReference>
<feature type="domain" description="CCDC22 coiled-coil" evidence="4">
    <location>
        <begin position="666"/>
        <end position="949"/>
    </location>
</feature>
<keyword evidence="3" id="KW-0175">Coiled coil</keyword>
<dbReference type="AlphaFoldDB" id="A0A7R9BEK8"/>
<dbReference type="PANTHER" id="PTHR15668:SF4">
    <property type="entry name" value="COILED-COIL DOMAIN-CONTAINING PROTEIN 22"/>
    <property type="match status" value="1"/>
</dbReference>
<keyword evidence="7" id="KW-1185">Reference proteome</keyword>
<feature type="coiled-coil region" evidence="3">
    <location>
        <begin position="680"/>
        <end position="721"/>
    </location>
</feature>
<dbReference type="InterPro" id="IPR008530">
    <property type="entry name" value="CCDC22"/>
</dbReference>
<dbReference type="Pfam" id="PF21674">
    <property type="entry name" value="CCDC22_N"/>
    <property type="match status" value="1"/>
</dbReference>
<feature type="domain" description="CCDC22 N-terminal" evidence="5">
    <location>
        <begin position="427"/>
        <end position="524"/>
    </location>
</feature>
<dbReference type="InterPro" id="IPR048348">
    <property type="entry name" value="CCDC22_CC"/>
</dbReference>
<dbReference type="OrthoDB" id="10266736at2759"/>
<proteinExistence type="inferred from homology"/>
<gene>
    <name evidence="6" type="ORF">NMOB1V02_LOCUS1666</name>
</gene>
<dbReference type="GO" id="GO:2000060">
    <property type="term" value="P:positive regulation of ubiquitin-dependent protein catabolic process"/>
    <property type="evidence" value="ECO:0007669"/>
    <property type="project" value="TreeGrafter"/>
</dbReference>
<protein>
    <recommendedName>
        <fullName evidence="2">Coiled-coil domain-containing protein 22 homolog</fullName>
    </recommendedName>
</protein>
<dbReference type="InterPro" id="IPR048349">
    <property type="entry name" value="CCDC22_N"/>
</dbReference>
<evidence type="ECO:0000313" key="7">
    <source>
        <dbReference type="Proteomes" id="UP000678499"/>
    </source>
</evidence>
<dbReference type="Pfam" id="PF05667">
    <property type="entry name" value="CCDC22_CC"/>
    <property type="match status" value="1"/>
</dbReference>
<name>A0A7R9BEK8_9CRUS</name>
<reference evidence="6" key="1">
    <citation type="submission" date="2020-11" db="EMBL/GenBank/DDBJ databases">
        <authorList>
            <person name="Tran Van P."/>
        </authorList>
    </citation>
    <scope>NUCLEOTIDE SEQUENCE</scope>
</reference>
<sequence>MYALKRLNRRRDEFVDLVYDGDEAQRSVMGWEVRDFVRSSKRKRGVSSSVNYRVRARREAECKISVLPSNPCICQLSSCDDRSTACSCEVGKERSGNEAASCVQISESEGQKQSFPGGILEDISDQIQDSVFENSHSAFSCEDSCFAVSSDPSSDAEELPISQKACAENPYAAQEPSVQYTRELNASEHDDVSFVEAKDVIYQLEVEQPCNTFSKYGSDTRSFFCEKPDICSPVTNVISVPSKIPEISDEVTVAAVSVEEVGEQKLVHCNAHDATFHSWDGIIGGKRMIFVARMVFFYIYLLPEAVNVSETQKMCIPLRRLKSLPEVEQFETEAGSSSATAEPLTKNRWKQMEVDSSEKFPVIEPYDGLRMILFADVCRPMRSPVDVAESPELEVLRAKASECRVSALKNASLSLQPEPPRDVSPPSLRHSGFEFDASYSSLSQFKVDDAIKSSLHCLHAIGHLKSVSSKEVPQNTAAKFRLCNDISSAVKKLGYDGDLGYQTFLYISHAELRSILLFLLARVPSDGDPVGDGERKSSVMTQVKAALNKSLTIPWIPWYCRKAPNVMKFCPDELHLSRTEGYSATCEKLTVDKRHLLPTLISAYALCKASRDVERNSAKKLRNQKRVTGLLRQELSDCRIDASRNIDAFRCPDVVANFDIVSQREASNPAKPEVLREEELLREEEEKSELRNEIEAVEESLRKIEKEIIKLEGKVKQANDVILTDRAEMETTKKEYLVKKRAFDFLPDAPKNVEKLIAVNKLAGEKLHEAEQSWNERKLAMTKKIEDLRNDWLKEQESSDVLKDELVALEERVKLLENDTRVKTAQIERIISSTKVRSKEADRSVYTQRILEVVNSIKKQCKGIDKVLEDTRSLQKSINLLEGKLDRSFTSADELVFKDAKKDEMNRRAYKSLAAIREGYDMLISTVREIGSMTREIRDLEDQVEEDKAKNVVSNLEGIQRDFAEMRAENAVLKVKLEELKASGNN</sequence>
<organism evidence="6">
    <name type="scientific">Notodromas monacha</name>
    <dbReference type="NCBI Taxonomy" id="399045"/>
    <lineage>
        <taxon>Eukaryota</taxon>
        <taxon>Metazoa</taxon>
        <taxon>Ecdysozoa</taxon>
        <taxon>Arthropoda</taxon>
        <taxon>Crustacea</taxon>
        <taxon>Oligostraca</taxon>
        <taxon>Ostracoda</taxon>
        <taxon>Podocopa</taxon>
        <taxon>Podocopida</taxon>
        <taxon>Cypridocopina</taxon>
        <taxon>Cypridoidea</taxon>
        <taxon>Cyprididae</taxon>
        <taxon>Notodromas</taxon>
    </lineage>
</organism>
<accession>A0A7R9BEK8</accession>
<dbReference type="EMBL" id="CAJPEX010000173">
    <property type="protein sequence ID" value="CAG0913948.1"/>
    <property type="molecule type" value="Genomic_DNA"/>
</dbReference>
<evidence type="ECO:0000256" key="1">
    <source>
        <dbReference type="ARBA" id="ARBA00006438"/>
    </source>
</evidence>
<evidence type="ECO:0000259" key="5">
    <source>
        <dbReference type="Pfam" id="PF21674"/>
    </source>
</evidence>
<evidence type="ECO:0000256" key="2">
    <source>
        <dbReference type="ARBA" id="ARBA00017553"/>
    </source>
</evidence>
<dbReference type="PANTHER" id="PTHR15668">
    <property type="entry name" value="JM1 PROTEIN"/>
    <property type="match status" value="1"/>
</dbReference>
<evidence type="ECO:0000259" key="4">
    <source>
        <dbReference type="Pfam" id="PF05667"/>
    </source>
</evidence>
<comment type="similarity">
    <text evidence="1">Belongs to the CCDC22 family.</text>
</comment>